<evidence type="ECO:0000256" key="1">
    <source>
        <dbReference type="SAM" id="MobiDB-lite"/>
    </source>
</evidence>
<dbReference type="AlphaFoldDB" id="X5DNR7"/>
<keyword evidence="4" id="KW-1185">Reference proteome</keyword>
<feature type="compositionally biased region" description="Low complexity" evidence="1">
    <location>
        <begin position="87"/>
        <end position="108"/>
    </location>
</feature>
<dbReference type="PROSITE" id="PS00430">
    <property type="entry name" value="TONB_DEPENDENT_REC_1"/>
    <property type="match status" value="1"/>
</dbReference>
<keyword evidence="2" id="KW-0472">Membrane</keyword>
<dbReference type="OrthoDB" id="4427108at2"/>
<reference evidence="3 4" key="1">
    <citation type="journal article" date="2015" name="Int. J. Syst. Evol. Microbiol.">
        <title>Revisiting Corynebacterium glyciniphilum (ex Kubota et al., 1972) sp. nov., nom. rev., isolated from putrefied banana.</title>
        <authorList>
            <person name="Al-Dilaimi A."/>
            <person name="Bednarz H."/>
            <person name="Lomker A."/>
            <person name="Niehaus K."/>
            <person name="Kalinowski J."/>
            <person name="Ruckert C."/>
        </authorList>
    </citation>
    <scope>NUCLEOTIDE SEQUENCE [LARGE SCALE GENOMIC DNA]</scope>
    <source>
        <strain evidence="3">AJ 3170</strain>
    </source>
</reference>
<keyword evidence="2" id="KW-0812">Transmembrane</keyword>
<accession>X5DNR7</accession>
<feature type="region of interest" description="Disordered" evidence="1">
    <location>
        <begin position="63"/>
        <end position="114"/>
    </location>
</feature>
<protein>
    <submittedName>
        <fullName evidence="3">Uncharacterized protein</fullName>
    </submittedName>
</protein>
<dbReference type="KEGG" id="cgy:CGLY_02530"/>
<dbReference type="InterPro" id="IPR010916">
    <property type="entry name" value="TonB_box_CS"/>
</dbReference>
<sequence length="206" mass="20811">MTNSWGRIPETPVPPQPRRRTGLIVGAVVAAVAAVALVAVGGWYFLRGTDDDGDRSTAQAFTAVPTSPISSSSAPEARAVDTVTVTAEPGPEPESAAEPESSAGASHGHSGGGLRCDGRNVLVVTSVMSNSPSFDQEVDTALAANPGAVVLAPGTCASLRPEVDGAGVYAVVVDYGDDVDGLCSAEASGRGNSRVLDNEASYRSPC</sequence>
<proteinExistence type="predicted"/>
<keyword evidence="2" id="KW-1133">Transmembrane helix</keyword>
<name>X5DNR7_9CORY</name>
<dbReference type="Proteomes" id="UP000023703">
    <property type="component" value="Chromosome"/>
</dbReference>
<evidence type="ECO:0000313" key="4">
    <source>
        <dbReference type="Proteomes" id="UP000023703"/>
    </source>
</evidence>
<organism evidence="3 4">
    <name type="scientific">Corynebacterium glyciniphilum AJ 3170</name>
    <dbReference type="NCBI Taxonomy" id="1404245"/>
    <lineage>
        <taxon>Bacteria</taxon>
        <taxon>Bacillati</taxon>
        <taxon>Actinomycetota</taxon>
        <taxon>Actinomycetes</taxon>
        <taxon>Mycobacteriales</taxon>
        <taxon>Corynebacteriaceae</taxon>
        <taxon>Corynebacterium</taxon>
    </lineage>
</organism>
<feature type="compositionally biased region" description="Polar residues" evidence="1">
    <location>
        <begin position="63"/>
        <end position="74"/>
    </location>
</feature>
<evidence type="ECO:0000256" key="2">
    <source>
        <dbReference type="SAM" id="Phobius"/>
    </source>
</evidence>
<dbReference type="EMBL" id="CP006842">
    <property type="protein sequence ID" value="AHW62954.1"/>
    <property type="molecule type" value="Genomic_DNA"/>
</dbReference>
<dbReference type="RefSeq" id="WP_038545897.1">
    <property type="nucleotide sequence ID" value="NZ_CP006842.1"/>
</dbReference>
<dbReference type="HOGENOM" id="CLU_114456_0_0_11"/>
<dbReference type="STRING" id="1404245.CGLY_02530"/>
<feature type="transmembrane region" description="Helical" evidence="2">
    <location>
        <begin position="21"/>
        <end position="46"/>
    </location>
</feature>
<dbReference type="eggNOG" id="ENOG5031J4R">
    <property type="taxonomic scope" value="Bacteria"/>
</dbReference>
<evidence type="ECO:0000313" key="3">
    <source>
        <dbReference type="EMBL" id="AHW62954.1"/>
    </source>
</evidence>
<gene>
    <name evidence="3" type="ORF">CGLY_02530</name>
</gene>